<protein>
    <submittedName>
        <fullName evidence="1">DUF4393 domain-containing protein</fullName>
    </submittedName>
</protein>
<keyword evidence="2" id="KW-1185">Reference proteome</keyword>
<name>A0AAP2D8W3_9BACT</name>
<comment type="caution">
    <text evidence="1">The sequence shown here is derived from an EMBL/GenBank/DDBJ whole genome shotgun (WGS) entry which is preliminary data.</text>
</comment>
<evidence type="ECO:0000313" key="1">
    <source>
        <dbReference type="EMBL" id="MBT1687389.1"/>
    </source>
</evidence>
<organism evidence="1 2">
    <name type="scientific">Dawidia soli</name>
    <dbReference type="NCBI Taxonomy" id="2782352"/>
    <lineage>
        <taxon>Bacteria</taxon>
        <taxon>Pseudomonadati</taxon>
        <taxon>Bacteroidota</taxon>
        <taxon>Cytophagia</taxon>
        <taxon>Cytophagales</taxon>
        <taxon>Chryseotaleaceae</taxon>
        <taxon>Dawidia</taxon>
    </lineage>
</organism>
<dbReference type="Proteomes" id="UP001319180">
    <property type="component" value="Unassembled WGS sequence"/>
</dbReference>
<reference evidence="1 2" key="1">
    <citation type="submission" date="2021-05" db="EMBL/GenBank/DDBJ databases">
        <title>A Polyphasic approach of four new species of the genus Ohtaekwangia: Ohtaekwangia histidinii sp. nov., Ohtaekwangia cretensis sp. nov., Ohtaekwangia indiensis sp. nov., Ohtaekwangia reichenbachii sp. nov. from diverse environment.</title>
        <authorList>
            <person name="Octaviana S."/>
        </authorList>
    </citation>
    <scope>NUCLEOTIDE SEQUENCE [LARGE SCALE GENOMIC DNA]</scope>
    <source>
        <strain evidence="1 2">PWU37</strain>
    </source>
</reference>
<proteinExistence type="predicted"/>
<dbReference type="EMBL" id="JAHESC010000016">
    <property type="protein sequence ID" value="MBT1687389.1"/>
    <property type="molecule type" value="Genomic_DNA"/>
</dbReference>
<evidence type="ECO:0000313" key="2">
    <source>
        <dbReference type="Proteomes" id="UP001319180"/>
    </source>
</evidence>
<dbReference type="Pfam" id="PF14337">
    <property type="entry name" value="Abi_alpha"/>
    <property type="match status" value="1"/>
</dbReference>
<accession>A0AAP2D8W3</accession>
<dbReference type="InterPro" id="IPR025506">
    <property type="entry name" value="Abi_alpha"/>
</dbReference>
<dbReference type="AlphaFoldDB" id="A0AAP2D8W3"/>
<dbReference type="RefSeq" id="WP_254090618.1">
    <property type="nucleotide sequence ID" value="NZ_JAHESC010000016.1"/>
</dbReference>
<sequence>MSEIKFDLTSSIGEKSLDLAKSFLGKLISPSVEEVGLLWQDKVRMWRFKNQIQMLNKANAYCEKNSINPKKISLKVVTPLLEYAGLEEEELLQDKWAILLTNMVDSAQNIENHVFPYILSQISTNEFLVLESTMDSIDKRKAIYAEELEEFNRTEFLRKEDILKRITDGEGKEKADIQNEIYESSVHQNRWRLNKELKALKDKKVNILLAMQVPEPLNGDMKEYELANLVRLGLIRYIEKTYGYVKPHEIRIAPYSEYIRLEDAEVEITTGYEQHILTELGELFIKACTERKNSKKKEE</sequence>
<gene>
    <name evidence="1" type="ORF">KK078_12535</name>
</gene>